<name>A0A8J7KI15_9ACTN</name>
<dbReference type="CDD" id="cd00229">
    <property type="entry name" value="SGNH_hydrolase"/>
    <property type="match status" value="1"/>
</dbReference>
<keyword evidence="3" id="KW-1185">Reference proteome</keyword>
<evidence type="ECO:0000313" key="2">
    <source>
        <dbReference type="EMBL" id="MBG6139260.1"/>
    </source>
</evidence>
<dbReference type="InterPro" id="IPR013830">
    <property type="entry name" value="SGNH_hydro"/>
</dbReference>
<dbReference type="RefSeq" id="WP_197005934.1">
    <property type="nucleotide sequence ID" value="NZ_BONS01000012.1"/>
</dbReference>
<protein>
    <submittedName>
        <fullName evidence="2">Lysophospholipase L1-like esterase</fullName>
    </submittedName>
</protein>
<organism evidence="2 3">
    <name type="scientific">Longispora fulva</name>
    <dbReference type="NCBI Taxonomy" id="619741"/>
    <lineage>
        <taxon>Bacteria</taxon>
        <taxon>Bacillati</taxon>
        <taxon>Actinomycetota</taxon>
        <taxon>Actinomycetes</taxon>
        <taxon>Micromonosporales</taxon>
        <taxon>Micromonosporaceae</taxon>
        <taxon>Longispora</taxon>
    </lineage>
</organism>
<dbReference type="AlphaFoldDB" id="A0A8J7KI15"/>
<dbReference type="SUPFAM" id="SSF52266">
    <property type="entry name" value="SGNH hydrolase"/>
    <property type="match status" value="1"/>
</dbReference>
<dbReference type="Pfam" id="PF13472">
    <property type="entry name" value="Lipase_GDSL_2"/>
    <property type="match status" value="1"/>
</dbReference>
<dbReference type="Gene3D" id="3.40.50.1110">
    <property type="entry name" value="SGNH hydrolase"/>
    <property type="match status" value="1"/>
</dbReference>
<evidence type="ECO:0000313" key="3">
    <source>
        <dbReference type="Proteomes" id="UP000622552"/>
    </source>
</evidence>
<dbReference type="InterPro" id="IPR036514">
    <property type="entry name" value="SGNH_hydro_sf"/>
</dbReference>
<reference evidence="2" key="1">
    <citation type="submission" date="2020-11" db="EMBL/GenBank/DDBJ databases">
        <title>Sequencing the genomes of 1000 actinobacteria strains.</title>
        <authorList>
            <person name="Klenk H.-P."/>
        </authorList>
    </citation>
    <scope>NUCLEOTIDE SEQUENCE</scope>
    <source>
        <strain evidence="2">DSM 45356</strain>
    </source>
</reference>
<evidence type="ECO:0000259" key="1">
    <source>
        <dbReference type="Pfam" id="PF13472"/>
    </source>
</evidence>
<accession>A0A8J7KI15</accession>
<feature type="domain" description="SGNH hydrolase-type esterase" evidence="1">
    <location>
        <begin position="78"/>
        <end position="253"/>
    </location>
</feature>
<proteinExistence type="predicted"/>
<sequence>MTERLVRFQHPEKTLGYLGGVDDERLAALYGLDVAAYQQLRTGLAERAQAAARDLLDDDEFAAKVDKLPFEPGQRIVAIGESTTDDLLSWFEILRHLLALRRPADDITCVNLAVSGHSSTQALTLLPALPHHAPDWILCMLGGNDAQRLGSPTGPTLVSLTETDRNLTALRDLAGHRTGARWVWLTPTLADEARVAAYPHFQRAGLTWANEDLTAIGDLLRQRPEPTVDTRTVTDPDRHLDDGLHLSLAGQRAVAATLVETLATL</sequence>
<dbReference type="EMBL" id="JADOUF010000001">
    <property type="protein sequence ID" value="MBG6139260.1"/>
    <property type="molecule type" value="Genomic_DNA"/>
</dbReference>
<dbReference type="Proteomes" id="UP000622552">
    <property type="component" value="Unassembled WGS sequence"/>
</dbReference>
<gene>
    <name evidence="2" type="ORF">IW245_005454</name>
</gene>
<comment type="caution">
    <text evidence="2">The sequence shown here is derived from an EMBL/GenBank/DDBJ whole genome shotgun (WGS) entry which is preliminary data.</text>
</comment>